<accession>A0A0A0I572</accession>
<protein>
    <submittedName>
        <fullName evidence="2">Uncharacterized protein</fullName>
    </submittedName>
</protein>
<dbReference type="EMBL" id="JDRY01000087">
    <property type="protein sequence ID" value="KGM96002.1"/>
    <property type="molecule type" value="Genomic_DNA"/>
</dbReference>
<proteinExistence type="predicted"/>
<keyword evidence="1" id="KW-1133">Transmembrane helix</keyword>
<feature type="transmembrane region" description="Helical" evidence="1">
    <location>
        <begin position="21"/>
        <end position="40"/>
    </location>
</feature>
<evidence type="ECO:0000313" key="3">
    <source>
        <dbReference type="Proteomes" id="UP000030014"/>
    </source>
</evidence>
<organism evidence="2 3">
    <name type="scientific">Clostridium botulinum C/D str. DC5</name>
    <dbReference type="NCBI Taxonomy" id="1443128"/>
    <lineage>
        <taxon>Bacteria</taxon>
        <taxon>Bacillati</taxon>
        <taxon>Bacillota</taxon>
        <taxon>Clostridia</taxon>
        <taxon>Eubacteriales</taxon>
        <taxon>Clostridiaceae</taxon>
        <taxon>Clostridium</taxon>
    </lineage>
</organism>
<gene>
    <name evidence="2" type="ORF">Z955_13425</name>
</gene>
<dbReference type="AlphaFoldDB" id="A0A0A0I572"/>
<evidence type="ECO:0000256" key="1">
    <source>
        <dbReference type="SAM" id="Phobius"/>
    </source>
</evidence>
<comment type="caution">
    <text evidence="2">The sequence shown here is derived from an EMBL/GenBank/DDBJ whole genome shotgun (WGS) entry which is preliminary data.</text>
</comment>
<feature type="transmembrane region" description="Helical" evidence="1">
    <location>
        <begin position="46"/>
        <end position="67"/>
    </location>
</feature>
<keyword evidence="1" id="KW-0472">Membrane</keyword>
<keyword evidence="1" id="KW-0812">Transmembrane</keyword>
<reference evidence="2 3" key="1">
    <citation type="submission" date="2014-01" db="EMBL/GenBank/DDBJ databases">
        <title>Plasmidome dynamics in the species complex Clostridium novyi sensu lato converts strains of independent lineages into distinctly different pathogens.</title>
        <authorList>
            <person name="Skarin H."/>
            <person name="Segerman B."/>
        </authorList>
    </citation>
    <scope>NUCLEOTIDE SEQUENCE [LARGE SCALE GENOMIC DNA]</scope>
    <source>
        <strain evidence="2 3">DC5</strain>
    </source>
</reference>
<dbReference type="RefSeq" id="WP_039256517.1">
    <property type="nucleotide sequence ID" value="NZ_JDRY01000087.1"/>
</dbReference>
<sequence>MENNIVLSFSKAYKDKNIRKILSSILYIFIISIISFKHIQAGKGKIFIILGGIILIGNFSEMISGILEICNIKKCPYIKADEKIMEVCTGKVAKYETVDIKEISSYTLKGTNDIILNRKNNDLNINLSKLTVDDIEKFKNFLNEAGIVKKGAVI</sequence>
<dbReference type="Proteomes" id="UP000030014">
    <property type="component" value="Unassembled WGS sequence"/>
</dbReference>
<name>A0A0A0I572_CLOBO</name>
<evidence type="ECO:0000313" key="2">
    <source>
        <dbReference type="EMBL" id="KGM96002.1"/>
    </source>
</evidence>